<feature type="domain" description="VWA-like" evidence="1">
    <location>
        <begin position="265"/>
        <end position="370"/>
    </location>
</feature>
<dbReference type="KEGG" id="fng:JM64_04285"/>
<evidence type="ECO:0000259" key="2">
    <source>
        <dbReference type="Pfam" id="PF13203"/>
    </source>
</evidence>
<sequence>MTNVEKKLNSIIGNLIKQNAFYGYILMGSKYKEGNVKNLAITVTRNGDLLFIYNPVSIASKSELMVEGLILHELMHFINRHYLIKPKDRRDKAVWDLAKDVAINQFIPQLDALSVPLNVLIEEGHGTDNDIIFAGPPMNMLNKTAEEYHNYIIEEFMKRGNFDIEAIAEKLPDNHEFTSDLPIEMVVELMEQKVGKAFNLFGGELPSGMKQNIELSIRKPLINWEVAIRRFVGLSQRGDKYPTPLRPNRRYDDQPGWRYIYVPKLCVIIDTSGSILEEEINSFMSELDAIARQEVSLKVIQVDKSVTFVGDYKPGGWKDFEIYGGGETDLQPAVDMAENQFRSEGIIIFTDGYVDLPKVSRRVLFVLSKKHNPDFYMDAKRIYGSVYIID</sequence>
<dbReference type="Pfam" id="PF13203">
    <property type="entry name" value="DUF2201_N"/>
    <property type="match status" value="1"/>
</dbReference>
<accession>A0A172T362</accession>
<dbReference type="PANTHER" id="PTHR38730:SF1">
    <property type="entry name" value="SLL7028 PROTEIN"/>
    <property type="match status" value="1"/>
</dbReference>
<evidence type="ECO:0000259" key="1">
    <source>
        <dbReference type="Pfam" id="PF09967"/>
    </source>
</evidence>
<gene>
    <name evidence="3" type="ORF">JM64_04285</name>
</gene>
<dbReference type="InterPro" id="IPR018698">
    <property type="entry name" value="VWA-like_dom"/>
</dbReference>
<dbReference type="InterPro" id="IPR025154">
    <property type="entry name" value="Put_metallopeptidase_dom"/>
</dbReference>
<feature type="domain" description="Putative metallopeptidase" evidence="2">
    <location>
        <begin position="6"/>
        <end position="120"/>
    </location>
</feature>
<evidence type="ECO:0000313" key="3">
    <source>
        <dbReference type="EMBL" id="ANE41283.1"/>
    </source>
</evidence>
<dbReference type="PANTHER" id="PTHR38730">
    <property type="entry name" value="SLL7028 PROTEIN"/>
    <property type="match status" value="1"/>
</dbReference>
<dbReference type="PATRIC" id="fig|93466.3.peg.918"/>
<dbReference type="AlphaFoldDB" id="A0A172T362"/>
<name>A0A172T362_FERPE</name>
<dbReference type="OrthoDB" id="40767at2"/>
<dbReference type="SUPFAM" id="SSF53300">
    <property type="entry name" value="vWA-like"/>
    <property type="match status" value="1"/>
</dbReference>
<dbReference type="EMBL" id="CP011393">
    <property type="protein sequence ID" value="ANE41283.1"/>
    <property type="molecule type" value="Genomic_DNA"/>
</dbReference>
<protein>
    <recommendedName>
        <fullName evidence="5">Metal-dependent peptidase</fullName>
    </recommendedName>
</protein>
<dbReference type="Pfam" id="PF09967">
    <property type="entry name" value="DUF2201"/>
    <property type="match status" value="1"/>
</dbReference>
<proteinExistence type="predicted"/>
<dbReference type="Proteomes" id="UP000077096">
    <property type="component" value="Chromosome"/>
</dbReference>
<evidence type="ECO:0000313" key="4">
    <source>
        <dbReference type="Proteomes" id="UP000077096"/>
    </source>
</evidence>
<dbReference type="InterPro" id="IPR036465">
    <property type="entry name" value="vWFA_dom_sf"/>
</dbReference>
<organism evidence="3 4">
    <name type="scientific">Fervidobacterium pennivorans</name>
    <dbReference type="NCBI Taxonomy" id="93466"/>
    <lineage>
        <taxon>Bacteria</taxon>
        <taxon>Thermotogati</taxon>
        <taxon>Thermotogota</taxon>
        <taxon>Thermotogae</taxon>
        <taxon>Thermotogales</taxon>
        <taxon>Fervidobacteriaceae</taxon>
        <taxon>Fervidobacterium</taxon>
    </lineage>
</organism>
<reference evidence="3 4" key="1">
    <citation type="submission" date="2014-08" db="EMBL/GenBank/DDBJ databases">
        <title>Fervidobacterium pennivorans DYC genome.</title>
        <authorList>
            <person name="Wushke S."/>
        </authorList>
    </citation>
    <scope>NUCLEOTIDE SEQUENCE [LARGE SCALE GENOMIC DNA]</scope>
    <source>
        <strain evidence="3 4">DYC</strain>
    </source>
</reference>
<evidence type="ECO:0008006" key="5">
    <source>
        <dbReference type="Google" id="ProtNLM"/>
    </source>
</evidence>